<dbReference type="InterPro" id="IPR036188">
    <property type="entry name" value="FAD/NAD-bd_sf"/>
</dbReference>
<dbReference type="Proteomes" id="UP000526233">
    <property type="component" value="Unassembled WGS sequence"/>
</dbReference>
<organism evidence="3 4">
    <name type="scientific">Brucella pseudogrignonensis</name>
    <dbReference type="NCBI Taxonomy" id="419475"/>
    <lineage>
        <taxon>Bacteria</taxon>
        <taxon>Pseudomonadati</taxon>
        <taxon>Pseudomonadota</taxon>
        <taxon>Alphaproteobacteria</taxon>
        <taxon>Hyphomicrobiales</taxon>
        <taxon>Brucellaceae</taxon>
        <taxon>Brucella/Ochrobactrum group</taxon>
        <taxon>Brucella</taxon>
    </lineage>
</organism>
<evidence type="ECO:0000313" key="3">
    <source>
        <dbReference type="EMBL" id="NNV20136.1"/>
    </source>
</evidence>
<dbReference type="EMBL" id="PKQI01000001">
    <property type="protein sequence ID" value="NNV20136.1"/>
    <property type="molecule type" value="Genomic_DNA"/>
</dbReference>
<comment type="caution">
    <text evidence="3">The sequence shown here is derived from an EMBL/GenBank/DDBJ whole genome shotgun (WGS) entry which is preliminary data.</text>
</comment>
<gene>
    <name evidence="3" type="ORF">EHE22_06795</name>
</gene>
<protein>
    <submittedName>
        <fullName evidence="3">FAD-binding oxidoreductase</fullName>
    </submittedName>
</protein>
<dbReference type="SUPFAM" id="SSF51905">
    <property type="entry name" value="FAD/NAD(P)-binding domain"/>
    <property type="match status" value="1"/>
</dbReference>
<dbReference type="Gene3D" id="3.30.9.10">
    <property type="entry name" value="D-Amino Acid Oxidase, subunit A, domain 2"/>
    <property type="match status" value="1"/>
</dbReference>
<accession>A0A7Y3T2Y9</accession>
<reference evidence="3 4" key="1">
    <citation type="submission" date="2018-11" db="EMBL/GenBank/DDBJ databases">
        <title>Genome sequencing and analysis.</title>
        <authorList>
            <person name="Huang Y.-T."/>
        </authorList>
    </citation>
    <scope>NUCLEOTIDE SEQUENCE [LARGE SCALE GENOMIC DNA]</scope>
    <source>
        <strain evidence="3 4">SHIN</strain>
    </source>
</reference>
<evidence type="ECO:0000313" key="4">
    <source>
        <dbReference type="Proteomes" id="UP000526233"/>
    </source>
</evidence>
<evidence type="ECO:0000256" key="1">
    <source>
        <dbReference type="ARBA" id="ARBA00023002"/>
    </source>
</evidence>
<dbReference type="GO" id="GO:0005737">
    <property type="term" value="C:cytoplasm"/>
    <property type="evidence" value="ECO:0007669"/>
    <property type="project" value="TreeGrafter"/>
</dbReference>
<evidence type="ECO:0000259" key="2">
    <source>
        <dbReference type="Pfam" id="PF01266"/>
    </source>
</evidence>
<sequence>MKSWPSDKPSPLWMTLSRETFESNPLEGAAHTEIAIIGGGIAGLAAAIELARRGRKVTVLEAAKVGHGASGRANGQVISALTRHGPNALRNIWPGEQAEKFIELVKGAADKLYALADRYSIDCDLSRAGWLQPAHSPGRFKRVSALAAQWAEVGAPTGTISHDEMTERLGTKAYDGGWEHRGGGHINPYAFTVGLARGAASEGVAIYEQSPALNLKRTHTGWQIKTPNGEIHAEKVVLATAAHTGNLWPELQRSIVPVTSYQVATEPLGDLAHTILPGNEASSDTRFDLRYFRKDREGRLVSGGALAIQAGAAYRLPKMVDRRLHELFPCLPRNTVKAFWGGRIAMTVDRLPHLHRREDGLYSWIGCNGRGLALACAMADVIADAVCGVADNQLALRPTPIPQVAFHPIVSRTARFILPYLRWQDSREV</sequence>
<feature type="domain" description="FAD dependent oxidoreductase" evidence="2">
    <location>
        <begin position="34"/>
        <end position="384"/>
    </location>
</feature>
<dbReference type="AlphaFoldDB" id="A0A7Y3T2Y9"/>
<dbReference type="GO" id="GO:0016491">
    <property type="term" value="F:oxidoreductase activity"/>
    <property type="evidence" value="ECO:0007669"/>
    <property type="project" value="UniProtKB-KW"/>
</dbReference>
<dbReference type="Gene3D" id="3.50.50.60">
    <property type="entry name" value="FAD/NAD(P)-binding domain"/>
    <property type="match status" value="1"/>
</dbReference>
<proteinExistence type="predicted"/>
<dbReference type="PANTHER" id="PTHR13847:SF281">
    <property type="entry name" value="FAD DEPENDENT OXIDOREDUCTASE DOMAIN-CONTAINING PROTEIN"/>
    <property type="match status" value="1"/>
</dbReference>
<dbReference type="RefSeq" id="WP_094544748.1">
    <property type="nucleotide sequence ID" value="NZ_CAXURC020000002.1"/>
</dbReference>
<name>A0A7Y3T2Y9_9HYPH</name>
<dbReference type="Pfam" id="PF01266">
    <property type="entry name" value="DAO"/>
    <property type="match status" value="1"/>
</dbReference>
<dbReference type="InterPro" id="IPR006076">
    <property type="entry name" value="FAD-dep_OxRdtase"/>
</dbReference>
<keyword evidence="1" id="KW-0560">Oxidoreductase</keyword>
<dbReference type="PANTHER" id="PTHR13847">
    <property type="entry name" value="SARCOSINE DEHYDROGENASE-RELATED"/>
    <property type="match status" value="1"/>
</dbReference>